<organism evidence="1 2">
    <name type="scientific">Ancylostoma ceylanicum</name>
    <dbReference type="NCBI Taxonomy" id="53326"/>
    <lineage>
        <taxon>Eukaryota</taxon>
        <taxon>Metazoa</taxon>
        <taxon>Ecdysozoa</taxon>
        <taxon>Nematoda</taxon>
        <taxon>Chromadorea</taxon>
        <taxon>Rhabditida</taxon>
        <taxon>Rhabditina</taxon>
        <taxon>Rhabditomorpha</taxon>
        <taxon>Strongyloidea</taxon>
        <taxon>Ancylostomatidae</taxon>
        <taxon>Ancylostomatinae</taxon>
        <taxon>Ancylostoma</taxon>
    </lineage>
</organism>
<proteinExistence type="predicted"/>
<evidence type="ECO:0000313" key="1">
    <source>
        <dbReference type="EMBL" id="EPB79399.1"/>
    </source>
</evidence>
<name>A0A0D6M5J3_9BILA</name>
<keyword evidence="2" id="KW-1185">Reference proteome</keyword>
<dbReference type="EMBL" id="KE124795">
    <property type="protein sequence ID" value="EPB79399.1"/>
    <property type="molecule type" value="Genomic_DNA"/>
</dbReference>
<dbReference type="Proteomes" id="UP000054495">
    <property type="component" value="Unassembled WGS sequence"/>
</dbReference>
<dbReference type="AlphaFoldDB" id="A0A0D6M5J3"/>
<accession>A0A0D6M5J3</accession>
<evidence type="ECO:0000313" key="2">
    <source>
        <dbReference type="Proteomes" id="UP000054495"/>
    </source>
</evidence>
<reference evidence="1 2" key="1">
    <citation type="submission" date="2013-05" db="EMBL/GenBank/DDBJ databases">
        <title>Draft genome of the parasitic nematode Anyclostoma ceylanicum.</title>
        <authorList>
            <person name="Mitreva M."/>
        </authorList>
    </citation>
    <scope>NUCLEOTIDE SEQUENCE [LARGE SCALE GENOMIC DNA]</scope>
</reference>
<gene>
    <name evidence="1" type="ORF">ANCCEY_01558</name>
</gene>
<protein>
    <submittedName>
        <fullName evidence="1">Uncharacterized protein</fullName>
    </submittedName>
</protein>
<sequence>MGRARLPDSAVRAITGAIMLLFGYETSTPVRTKRQWGMMPPPNDFGPSPYYGYGGGYYGDNYYGYGPYRPYWRRRRPTVIEKTVIYRNG</sequence>